<keyword evidence="1 5" id="KW-0963">Cytoplasm</keyword>
<evidence type="ECO:0000256" key="1">
    <source>
        <dbReference type="ARBA" id="ARBA00022490"/>
    </source>
</evidence>
<comment type="subcellular location">
    <subcellularLocation>
        <location evidence="5">Cytoplasm</location>
    </subcellularLocation>
</comment>
<organism evidence="7 8">
    <name type="scientific">Nitratireductor thuwali</name>
    <dbReference type="NCBI Taxonomy" id="2267699"/>
    <lineage>
        <taxon>Bacteria</taxon>
        <taxon>Pseudomonadati</taxon>
        <taxon>Pseudomonadota</taxon>
        <taxon>Alphaproteobacteria</taxon>
        <taxon>Hyphomicrobiales</taxon>
        <taxon>Phyllobacteriaceae</taxon>
        <taxon>Nitratireductor</taxon>
    </lineage>
</organism>
<feature type="active site" description="Proton donor" evidence="5">
    <location>
        <position position="23"/>
    </location>
</feature>
<feature type="binding site" evidence="5">
    <location>
        <position position="42"/>
    </location>
    <ligand>
        <name>substrate</name>
    </ligand>
</feature>
<proteinExistence type="inferred from homology"/>
<accession>A0ABY5MFG4</accession>
<reference evidence="7 8" key="1">
    <citation type="submission" date="2018-07" db="EMBL/GenBank/DDBJ databases">
        <title>Genome sequence of Nitratireductor thuwali#1536.</title>
        <authorList>
            <person name="Michoud G."/>
            <person name="Merlino G."/>
            <person name="Sefrji F.O."/>
            <person name="Daffonchio D."/>
        </authorList>
    </citation>
    <scope>NUCLEOTIDE SEQUENCE [LARGE SCALE GENOMIC DNA]</scope>
    <source>
        <strain evidence="8">Nit1536</strain>
    </source>
</reference>
<dbReference type="NCBIfam" id="TIGR02625">
    <property type="entry name" value="YiiL_rotase"/>
    <property type="match status" value="1"/>
</dbReference>
<protein>
    <recommendedName>
        <fullName evidence="5 6">L-rhamnose mutarotase</fullName>
        <ecNumber evidence="5 6">5.1.3.32</ecNumber>
    </recommendedName>
    <alternativeName>
        <fullName evidence="5">Rhamnose 1-epimerase</fullName>
    </alternativeName>
    <alternativeName>
        <fullName evidence="5">Type-3 mutarotase</fullName>
    </alternativeName>
</protein>
<dbReference type="Pfam" id="PF05336">
    <property type="entry name" value="rhaM"/>
    <property type="match status" value="1"/>
</dbReference>
<keyword evidence="2 5" id="KW-0413">Isomerase</keyword>
<feature type="binding site" evidence="5">
    <location>
        <position position="19"/>
    </location>
    <ligand>
        <name>substrate</name>
    </ligand>
</feature>
<comment type="catalytic activity">
    <reaction evidence="5">
        <text>alpha-L-rhamnose = beta-L-rhamnose</text>
        <dbReference type="Rhea" id="RHEA:25584"/>
        <dbReference type="ChEBI" id="CHEBI:27586"/>
        <dbReference type="ChEBI" id="CHEBI:27907"/>
        <dbReference type="EC" id="5.1.3.32"/>
    </reaction>
</comment>
<keyword evidence="4 5" id="KW-0684">Rhamnose metabolism</keyword>
<keyword evidence="8" id="KW-1185">Reference proteome</keyword>
<dbReference type="HAMAP" id="MF_01663">
    <property type="entry name" value="L_rham_rotase"/>
    <property type="match status" value="1"/>
</dbReference>
<dbReference type="InterPro" id="IPR008000">
    <property type="entry name" value="Rham/fucose_mutarotase"/>
</dbReference>
<evidence type="ECO:0000256" key="5">
    <source>
        <dbReference type="HAMAP-Rule" id="MF_01663"/>
    </source>
</evidence>
<evidence type="ECO:0000313" key="8">
    <source>
        <dbReference type="Proteomes" id="UP001342418"/>
    </source>
</evidence>
<comment type="function">
    <text evidence="5">Involved in the anomeric conversion of L-rhamnose.</text>
</comment>
<sequence length="105" mass="12391">MPEKYAFRMNLNPGQAAEYKRRHDEIWPELAALLREAGVSDYSIWLDEETCHLFAILSRAEDHAMDALATNAIVRRWWDYMADIMETRPDNEPVQVPLKKMFHLE</sequence>
<dbReference type="GO" id="GO:0062192">
    <property type="term" value="F:L-rhamnose mutarotase activity"/>
    <property type="evidence" value="ECO:0007669"/>
    <property type="project" value="UniProtKB-EC"/>
</dbReference>
<dbReference type="Gene3D" id="3.30.70.100">
    <property type="match status" value="1"/>
</dbReference>
<evidence type="ECO:0000256" key="2">
    <source>
        <dbReference type="ARBA" id="ARBA00023235"/>
    </source>
</evidence>
<dbReference type="InterPro" id="IPR013448">
    <property type="entry name" value="L-rhamnose_mutarotase"/>
</dbReference>
<dbReference type="PANTHER" id="PTHR34389">
    <property type="entry name" value="L-RHAMNOSE MUTAROTASE"/>
    <property type="match status" value="1"/>
</dbReference>
<dbReference type="InterPro" id="IPR011008">
    <property type="entry name" value="Dimeric_a/b-barrel"/>
</dbReference>
<dbReference type="EMBL" id="CP030941">
    <property type="protein sequence ID" value="UUP16775.1"/>
    <property type="molecule type" value="Genomic_DNA"/>
</dbReference>
<dbReference type="SUPFAM" id="SSF54909">
    <property type="entry name" value="Dimeric alpha+beta barrel"/>
    <property type="match status" value="1"/>
</dbReference>
<evidence type="ECO:0000256" key="4">
    <source>
        <dbReference type="ARBA" id="ARBA00023308"/>
    </source>
</evidence>
<comment type="similarity">
    <text evidence="5">Belongs to the rhamnose mutarotase family.</text>
</comment>
<dbReference type="Proteomes" id="UP001342418">
    <property type="component" value="Chromosome"/>
</dbReference>
<evidence type="ECO:0000256" key="3">
    <source>
        <dbReference type="ARBA" id="ARBA00023277"/>
    </source>
</evidence>
<keyword evidence="3 5" id="KW-0119">Carbohydrate metabolism</keyword>
<feature type="binding site" evidence="5">
    <location>
        <begin position="77"/>
        <end position="78"/>
    </location>
    <ligand>
        <name>substrate</name>
    </ligand>
</feature>
<dbReference type="EC" id="5.1.3.32" evidence="5 6"/>
<dbReference type="RefSeq" id="WP_338529178.1">
    <property type="nucleotide sequence ID" value="NZ_CP030941.1"/>
</dbReference>
<evidence type="ECO:0000313" key="7">
    <source>
        <dbReference type="EMBL" id="UUP16775.1"/>
    </source>
</evidence>
<comment type="pathway">
    <text evidence="5">Carbohydrate metabolism; L-rhamnose metabolism.</text>
</comment>
<gene>
    <name evidence="7" type="primary">rhaM_1</name>
    <name evidence="5" type="synonym">rhaM</name>
    <name evidence="7" type="ORF">NTH_01222</name>
</gene>
<evidence type="ECO:0000256" key="6">
    <source>
        <dbReference type="NCBIfam" id="TIGR02625"/>
    </source>
</evidence>
<comment type="subunit">
    <text evidence="5">Homodimer.</text>
</comment>
<dbReference type="PANTHER" id="PTHR34389:SF2">
    <property type="entry name" value="L-RHAMNOSE MUTAROTASE"/>
    <property type="match status" value="1"/>
</dbReference>
<name>A0ABY5MFG4_9HYPH</name>